<evidence type="ECO:0000256" key="2">
    <source>
        <dbReference type="ARBA" id="ARBA00023002"/>
    </source>
</evidence>
<keyword evidence="2 4" id="KW-0560">Oxidoreductase</keyword>
<evidence type="ECO:0000256" key="1">
    <source>
        <dbReference type="ARBA" id="ARBA00001917"/>
    </source>
</evidence>
<sequence>MPYVFSNQGCNALEESAAAMGDTPWWFQLYWSTDEGLVDSLIGRAEAAGARALVVTLDTTTLGWRPQDLNIGLLPFSRGQGIAQYTSDPHFRSIVAGRVGAAANAAKEKVRPTIGAVKSLVQMSRSHPGDFRENLTSPEPRAAVETFLDIFSNPALSWDHIATLRDRTTLPVVLKGILHPDDARRAFDLGVDGIVVSNHGGRQVDRSIASLDALVNIREAVGREPTVLFDSGLRTGADLFVALALGADACLLGRPPIYGLALDGSDGVAAVVANVLAELDLTMGLTGVASIADLVPGLLTRA</sequence>
<dbReference type="InterPro" id="IPR000262">
    <property type="entry name" value="FMN-dep_DH"/>
</dbReference>
<dbReference type="InterPro" id="IPR013785">
    <property type="entry name" value="Aldolase_TIM"/>
</dbReference>
<reference evidence="4 5" key="1">
    <citation type="journal article" date="2013" name="ISME J.">
        <title>A metabolic model for members of the genus Tetrasphaera involved in enhanced biological phosphorus removal.</title>
        <authorList>
            <person name="Kristiansen R."/>
            <person name="Nguyen H.T.T."/>
            <person name="Saunders A.M."/>
            <person name="Nielsen J.L."/>
            <person name="Wimmer R."/>
            <person name="Le V.Q."/>
            <person name="McIlroy S.J."/>
            <person name="Petrovski S."/>
            <person name="Seviour R.J."/>
            <person name="Calteau A."/>
            <person name="Nielsen K.L."/>
            <person name="Nielsen P.H."/>
        </authorList>
    </citation>
    <scope>NUCLEOTIDE SEQUENCE [LARGE SCALE GENOMIC DNA]</scope>
    <source>
        <strain evidence="4 5">Lp2</strain>
    </source>
</reference>
<dbReference type="Gene3D" id="3.20.20.70">
    <property type="entry name" value="Aldolase class I"/>
    <property type="match status" value="1"/>
</dbReference>
<dbReference type="HOGENOM" id="CLU_020639_6_2_11"/>
<comment type="cofactor">
    <cofactor evidence="1">
        <name>FMN</name>
        <dbReference type="ChEBI" id="CHEBI:58210"/>
    </cofactor>
</comment>
<dbReference type="InterPro" id="IPR008259">
    <property type="entry name" value="FMN_hydac_DH_AS"/>
</dbReference>
<name>N0E5W9_9MICO</name>
<keyword evidence="4" id="KW-0503">Monooxygenase</keyword>
<protein>
    <submittedName>
        <fullName evidence="4">Lactate 2-monooxygenase</fullName>
        <ecNumber evidence="4">1.13.12.4</ecNumber>
    </submittedName>
</protein>
<dbReference type="PROSITE" id="PS51349">
    <property type="entry name" value="FMN_HYDROXY_ACID_DH_2"/>
    <property type="match status" value="1"/>
</dbReference>
<dbReference type="EC" id="1.13.12.4" evidence="4"/>
<comment type="caution">
    <text evidence="4">The sequence shown here is derived from an EMBL/GenBank/DDBJ whole genome shotgun (WGS) entry which is preliminary data.</text>
</comment>
<dbReference type="STRING" id="1193181.BN10_650021"/>
<dbReference type="GO" id="GO:0050040">
    <property type="term" value="F:lactate 2-monooxygenase activity"/>
    <property type="evidence" value="ECO:0007669"/>
    <property type="project" value="UniProtKB-EC"/>
</dbReference>
<dbReference type="InterPro" id="IPR037396">
    <property type="entry name" value="FMN_HAD"/>
</dbReference>
<dbReference type="PROSITE" id="PS00557">
    <property type="entry name" value="FMN_HYDROXY_ACID_DH_1"/>
    <property type="match status" value="1"/>
</dbReference>
<dbReference type="PANTHER" id="PTHR10578:SF143">
    <property type="entry name" value="FMN-DEPENDENT ALPHA-HYDROXY ACID DEHYDROGENASE PB1A11.03"/>
    <property type="match status" value="1"/>
</dbReference>
<gene>
    <name evidence="4" type="ORF">BN10_650021</name>
</gene>
<dbReference type="AlphaFoldDB" id="N0E5W9"/>
<feature type="domain" description="FMN hydroxy acid dehydrogenase" evidence="3">
    <location>
        <begin position="1"/>
        <end position="302"/>
    </location>
</feature>
<evidence type="ECO:0000259" key="3">
    <source>
        <dbReference type="PROSITE" id="PS51349"/>
    </source>
</evidence>
<dbReference type="Proteomes" id="UP000013167">
    <property type="component" value="Unassembled WGS sequence"/>
</dbReference>
<dbReference type="eggNOG" id="COG1304">
    <property type="taxonomic scope" value="Bacteria"/>
</dbReference>
<evidence type="ECO:0000313" key="5">
    <source>
        <dbReference type="Proteomes" id="UP000013167"/>
    </source>
</evidence>
<dbReference type="Pfam" id="PF01070">
    <property type="entry name" value="FMN_dh"/>
    <property type="match status" value="1"/>
</dbReference>
<evidence type="ECO:0000313" key="4">
    <source>
        <dbReference type="EMBL" id="CCH70724.1"/>
    </source>
</evidence>
<proteinExistence type="predicted"/>
<dbReference type="PANTHER" id="PTHR10578">
    <property type="entry name" value="S -2-HYDROXY-ACID OXIDASE-RELATED"/>
    <property type="match status" value="1"/>
</dbReference>
<keyword evidence="5" id="KW-1185">Reference proteome</keyword>
<dbReference type="EMBL" id="CAIZ01000136">
    <property type="protein sequence ID" value="CCH70724.1"/>
    <property type="molecule type" value="Genomic_DNA"/>
</dbReference>
<organism evidence="4 5">
    <name type="scientific">Phycicoccus elongatus Lp2</name>
    <dbReference type="NCBI Taxonomy" id="1193181"/>
    <lineage>
        <taxon>Bacteria</taxon>
        <taxon>Bacillati</taxon>
        <taxon>Actinomycetota</taxon>
        <taxon>Actinomycetes</taxon>
        <taxon>Micrococcales</taxon>
        <taxon>Intrasporangiaceae</taxon>
        <taxon>Phycicoccus</taxon>
    </lineage>
</organism>
<dbReference type="SUPFAM" id="SSF51395">
    <property type="entry name" value="FMN-linked oxidoreductases"/>
    <property type="match status" value="1"/>
</dbReference>
<accession>N0E5W9</accession>